<dbReference type="InterPro" id="IPR036864">
    <property type="entry name" value="Zn2-C6_fun-type_DNA-bd_sf"/>
</dbReference>
<dbReference type="PANTHER" id="PTHR47654:SF5">
    <property type="entry name" value="TRANSCRIPTION FACTOR DOMAIN-CONTAINING PROTEIN"/>
    <property type="match status" value="1"/>
</dbReference>
<dbReference type="CDD" id="cd00067">
    <property type="entry name" value="GAL4"/>
    <property type="match status" value="1"/>
</dbReference>
<dbReference type="InterPro" id="IPR001138">
    <property type="entry name" value="Zn2Cys6_DnaBD"/>
</dbReference>
<evidence type="ECO:0000256" key="1">
    <source>
        <dbReference type="ARBA" id="ARBA00023242"/>
    </source>
</evidence>
<evidence type="ECO:0000313" key="4">
    <source>
        <dbReference type="EMBL" id="KAG9228485.1"/>
    </source>
</evidence>
<feature type="region of interest" description="Disordered" evidence="2">
    <location>
        <begin position="1"/>
        <end position="83"/>
    </location>
</feature>
<feature type="compositionally biased region" description="Basic and acidic residues" evidence="2">
    <location>
        <begin position="1"/>
        <end position="27"/>
    </location>
</feature>
<proteinExistence type="predicted"/>
<protein>
    <recommendedName>
        <fullName evidence="3">Zn(2)-C6 fungal-type domain-containing protein</fullName>
    </recommendedName>
</protein>
<dbReference type="PANTHER" id="PTHR47654">
    <property type="entry name" value="ZN(II)2CYS6 TRANSCRIPTION FACTOR (EUROFUNG)-RELATED"/>
    <property type="match status" value="1"/>
</dbReference>
<keyword evidence="1" id="KW-0539">Nucleus</keyword>
<accession>A0A9P7Y8N4</accession>
<dbReference type="Gene3D" id="4.10.240.10">
    <property type="entry name" value="Zn(2)-C6 fungal-type DNA-binding domain"/>
    <property type="match status" value="1"/>
</dbReference>
<dbReference type="Pfam" id="PF00172">
    <property type="entry name" value="Zn_clus"/>
    <property type="match status" value="1"/>
</dbReference>
<feature type="compositionally biased region" description="Low complexity" evidence="2">
    <location>
        <begin position="53"/>
        <end position="62"/>
    </location>
</feature>
<name>A0A9P7Y8N4_9HELO</name>
<dbReference type="AlphaFoldDB" id="A0A9P7Y8N4"/>
<dbReference type="GO" id="GO:0008270">
    <property type="term" value="F:zinc ion binding"/>
    <property type="evidence" value="ECO:0007669"/>
    <property type="project" value="InterPro"/>
</dbReference>
<feature type="compositionally biased region" description="Polar residues" evidence="2">
    <location>
        <begin position="64"/>
        <end position="75"/>
    </location>
</feature>
<evidence type="ECO:0000256" key="2">
    <source>
        <dbReference type="SAM" id="MobiDB-lite"/>
    </source>
</evidence>
<dbReference type="OrthoDB" id="5319341at2759"/>
<dbReference type="Proteomes" id="UP000824998">
    <property type="component" value="Unassembled WGS sequence"/>
</dbReference>
<dbReference type="InterPro" id="IPR053230">
    <property type="entry name" value="Trans_reg_galc"/>
</dbReference>
<sequence>MPKPDRGAKRPRKEHTEASGSSREKTGHASTNIPLASSLSVSSSKNAFHDSQHQSSSTSGPSAIGQQNAGSSSLSAPPGKVAIPALRPSHATESPSKNLKKGRTTHACNHYRKTKLRCTRETPCLRCRNAGIDYQYRYGKRKAEKKTLSRVSKEITLLSQHNTSVTEALQRIHLDTALSKEDMRTAIESVLAITPASSSQDKEGIASILGPSTLEDLEGKDEDNEADAGLIGSVDVVNVDTNRKDIRPTGNIGKLSLVA</sequence>
<dbReference type="SUPFAM" id="SSF57701">
    <property type="entry name" value="Zn2/Cys6 DNA-binding domain"/>
    <property type="match status" value="1"/>
</dbReference>
<evidence type="ECO:0000259" key="3">
    <source>
        <dbReference type="Pfam" id="PF00172"/>
    </source>
</evidence>
<dbReference type="EMBL" id="MU251930">
    <property type="protein sequence ID" value="KAG9228485.1"/>
    <property type="molecule type" value="Genomic_DNA"/>
</dbReference>
<gene>
    <name evidence="4" type="ORF">BJ875DRAFT_500696</name>
</gene>
<keyword evidence="5" id="KW-1185">Reference proteome</keyword>
<feature type="domain" description="Zn(2)-C6 fungal-type" evidence="3">
    <location>
        <begin position="106"/>
        <end position="132"/>
    </location>
</feature>
<organism evidence="4 5">
    <name type="scientific">Amylocarpus encephaloides</name>
    <dbReference type="NCBI Taxonomy" id="45428"/>
    <lineage>
        <taxon>Eukaryota</taxon>
        <taxon>Fungi</taxon>
        <taxon>Dikarya</taxon>
        <taxon>Ascomycota</taxon>
        <taxon>Pezizomycotina</taxon>
        <taxon>Leotiomycetes</taxon>
        <taxon>Helotiales</taxon>
        <taxon>Helotiales incertae sedis</taxon>
        <taxon>Amylocarpus</taxon>
    </lineage>
</organism>
<reference evidence="4" key="1">
    <citation type="journal article" date="2021" name="IMA Fungus">
        <title>Genomic characterization of three marine fungi, including Emericellopsis atlantica sp. nov. with signatures of a generalist lifestyle and marine biomass degradation.</title>
        <authorList>
            <person name="Hagestad O.C."/>
            <person name="Hou L."/>
            <person name="Andersen J.H."/>
            <person name="Hansen E.H."/>
            <person name="Altermark B."/>
            <person name="Li C."/>
            <person name="Kuhnert E."/>
            <person name="Cox R.J."/>
            <person name="Crous P.W."/>
            <person name="Spatafora J.W."/>
            <person name="Lail K."/>
            <person name="Amirebrahimi M."/>
            <person name="Lipzen A."/>
            <person name="Pangilinan J."/>
            <person name="Andreopoulos W."/>
            <person name="Hayes R.D."/>
            <person name="Ng V."/>
            <person name="Grigoriev I.V."/>
            <person name="Jackson S.A."/>
            <person name="Sutton T.D.S."/>
            <person name="Dobson A.D.W."/>
            <person name="Rama T."/>
        </authorList>
    </citation>
    <scope>NUCLEOTIDE SEQUENCE</scope>
    <source>
        <strain evidence="4">TRa018bII</strain>
    </source>
</reference>
<comment type="caution">
    <text evidence="4">The sequence shown here is derived from an EMBL/GenBank/DDBJ whole genome shotgun (WGS) entry which is preliminary data.</text>
</comment>
<dbReference type="GO" id="GO:0000981">
    <property type="term" value="F:DNA-binding transcription factor activity, RNA polymerase II-specific"/>
    <property type="evidence" value="ECO:0007669"/>
    <property type="project" value="InterPro"/>
</dbReference>
<evidence type="ECO:0000313" key="5">
    <source>
        <dbReference type="Proteomes" id="UP000824998"/>
    </source>
</evidence>